<dbReference type="STRING" id="2094558.A0A314YM12"/>
<dbReference type="Proteomes" id="UP000250321">
    <property type="component" value="Unassembled WGS sequence"/>
</dbReference>
<reference evidence="2 3" key="1">
    <citation type="submission" date="2018-02" db="EMBL/GenBank/DDBJ databases">
        <title>Draft genome of wild Prunus yedoensis var. nudiflora.</title>
        <authorList>
            <person name="Baek S."/>
            <person name="Kim J.-H."/>
            <person name="Choi K."/>
            <person name="Kim G.-B."/>
            <person name="Cho A."/>
            <person name="Jang H."/>
            <person name="Shin C.-H."/>
            <person name="Yu H.-J."/>
            <person name="Mun J.-H."/>
        </authorList>
    </citation>
    <scope>NUCLEOTIDE SEQUENCE [LARGE SCALE GENOMIC DNA]</scope>
    <source>
        <strain evidence="3">cv. Jeju island</strain>
        <tissue evidence="2">Leaf</tissue>
    </source>
</reference>
<dbReference type="GO" id="GO:0017056">
    <property type="term" value="F:structural constituent of nuclear pore"/>
    <property type="evidence" value="ECO:0007669"/>
    <property type="project" value="InterPro"/>
</dbReference>
<organism evidence="2 3">
    <name type="scientific">Prunus yedoensis var. nudiflora</name>
    <dbReference type="NCBI Taxonomy" id="2094558"/>
    <lineage>
        <taxon>Eukaryota</taxon>
        <taxon>Viridiplantae</taxon>
        <taxon>Streptophyta</taxon>
        <taxon>Embryophyta</taxon>
        <taxon>Tracheophyta</taxon>
        <taxon>Spermatophyta</taxon>
        <taxon>Magnoliopsida</taxon>
        <taxon>eudicotyledons</taxon>
        <taxon>Gunneridae</taxon>
        <taxon>Pentapetalae</taxon>
        <taxon>rosids</taxon>
        <taxon>fabids</taxon>
        <taxon>Rosales</taxon>
        <taxon>Rosaceae</taxon>
        <taxon>Amygdaloideae</taxon>
        <taxon>Amygdaleae</taxon>
        <taxon>Prunus</taxon>
    </lineage>
</organism>
<dbReference type="PANTHER" id="PTHR31431:SF1">
    <property type="entry name" value="NUCLEOPORIN NUP188"/>
    <property type="match status" value="1"/>
</dbReference>
<evidence type="ECO:0000313" key="3">
    <source>
        <dbReference type="Proteomes" id="UP000250321"/>
    </source>
</evidence>
<comment type="caution">
    <text evidence="2">The sequence shown here is derived from an EMBL/GenBank/DDBJ whole genome shotgun (WGS) entry which is preliminary data.</text>
</comment>
<feature type="signal peptide" evidence="1">
    <location>
        <begin position="1"/>
        <end position="16"/>
    </location>
</feature>
<gene>
    <name evidence="2" type="ORF">Pyn_29135</name>
</gene>
<evidence type="ECO:0000313" key="2">
    <source>
        <dbReference type="EMBL" id="PQQ07280.1"/>
    </source>
</evidence>
<dbReference type="InterPro" id="IPR044840">
    <property type="entry name" value="Nup188"/>
</dbReference>
<protein>
    <recommendedName>
        <fullName evidence="4">Nucleoporin NUP188 homolog</fullName>
    </recommendedName>
</protein>
<feature type="chain" id="PRO_5016314162" description="Nucleoporin NUP188 homolog" evidence="1">
    <location>
        <begin position="17"/>
        <end position="374"/>
    </location>
</feature>
<accession>A0A314YM12</accession>
<dbReference type="GO" id="GO:0044611">
    <property type="term" value="C:nuclear pore inner ring"/>
    <property type="evidence" value="ECO:0007669"/>
    <property type="project" value="TreeGrafter"/>
</dbReference>
<dbReference type="EMBL" id="PJQY01000872">
    <property type="protein sequence ID" value="PQQ07280.1"/>
    <property type="molecule type" value="Genomic_DNA"/>
</dbReference>
<dbReference type="GO" id="GO:0006405">
    <property type="term" value="P:RNA export from nucleus"/>
    <property type="evidence" value="ECO:0007669"/>
    <property type="project" value="TreeGrafter"/>
</dbReference>
<keyword evidence="3" id="KW-1185">Reference proteome</keyword>
<evidence type="ECO:0000256" key="1">
    <source>
        <dbReference type="SAM" id="SignalP"/>
    </source>
</evidence>
<keyword evidence="1" id="KW-0732">Signal</keyword>
<name>A0A314YM12_PRUYE</name>
<dbReference type="GO" id="GO:0006606">
    <property type="term" value="P:protein import into nucleus"/>
    <property type="evidence" value="ECO:0007669"/>
    <property type="project" value="TreeGrafter"/>
</dbReference>
<evidence type="ECO:0008006" key="4">
    <source>
        <dbReference type="Google" id="ProtNLM"/>
    </source>
</evidence>
<dbReference type="OrthoDB" id="552259at2759"/>
<dbReference type="PANTHER" id="PTHR31431">
    <property type="entry name" value="NUCLEOPORIN NUP188 HOMOLOG"/>
    <property type="match status" value="1"/>
</dbReference>
<sequence length="374" mass="41880">MLINYGFLSSLRLLFAEYLEGRSSSVSTTKRNPNSTEKTEKPQQIWGLGLAVITAMVQSLGDSSACSDVVENVIPYFFSEKAYMISYYLSAPDFPSDGHDKKRPRAQQRQTSLTDLKETEHTLMLICVLAKHWNSWVKAMKEMDSQLREKSIHLLAFISRGTQHLGESSSLNAPLVCPPILKEEFDGCKKPSFVNSRSGWFALSPLSCVSKPKFSAISTTTVLAMKTQSTENSDHFLCLQAEGAARRAEEVGFVDLDHFPELPMPEILHGLQDQAITIVTELCGDKRSNEIQIEVQSICCLLLQIMEMALHLELCVLQICSIRPVLGRVEDFSKEVKLLIKAMERHAFLKSSVKSLKQITSVIYPGLLQGEEFL</sequence>
<dbReference type="AlphaFoldDB" id="A0A314YM12"/>
<proteinExistence type="predicted"/>